<accession>A0A2K0TRT3</accession>
<dbReference type="Proteomes" id="UP000236546">
    <property type="component" value="Unassembled WGS sequence"/>
</dbReference>
<feature type="compositionally biased region" description="Basic and acidic residues" evidence="1">
    <location>
        <begin position="360"/>
        <end position="375"/>
    </location>
</feature>
<dbReference type="CDD" id="cd07566">
    <property type="entry name" value="ScNTA1_like"/>
    <property type="match status" value="1"/>
</dbReference>
<dbReference type="AlphaFoldDB" id="A0A2K0TRT3"/>
<dbReference type="SUPFAM" id="SSF56317">
    <property type="entry name" value="Carbon-nitrogen hydrolase"/>
    <property type="match status" value="1"/>
</dbReference>
<dbReference type="GO" id="GO:0030163">
    <property type="term" value="P:protein catabolic process"/>
    <property type="evidence" value="ECO:0007669"/>
    <property type="project" value="TreeGrafter"/>
</dbReference>
<dbReference type="GO" id="GO:0070773">
    <property type="term" value="F:protein-N-terminal glutamine amidohydrolase activity"/>
    <property type="evidence" value="ECO:0007669"/>
    <property type="project" value="InterPro"/>
</dbReference>
<feature type="region of interest" description="Disordered" evidence="1">
    <location>
        <begin position="633"/>
        <end position="737"/>
    </location>
</feature>
<dbReference type="Pfam" id="PF00795">
    <property type="entry name" value="CN_hydrolase"/>
    <property type="match status" value="1"/>
</dbReference>
<proteinExistence type="predicted"/>
<organism evidence="3 4">
    <name type="scientific">Trichoderma gamsii</name>
    <dbReference type="NCBI Taxonomy" id="398673"/>
    <lineage>
        <taxon>Eukaryota</taxon>
        <taxon>Fungi</taxon>
        <taxon>Dikarya</taxon>
        <taxon>Ascomycota</taxon>
        <taxon>Pezizomycotina</taxon>
        <taxon>Sordariomycetes</taxon>
        <taxon>Hypocreomycetidae</taxon>
        <taxon>Hypocreales</taxon>
        <taxon>Hypocreaceae</taxon>
        <taxon>Trichoderma</taxon>
    </lineage>
</organism>
<reference evidence="3 4" key="1">
    <citation type="submission" date="2017-02" db="EMBL/GenBank/DDBJ databases">
        <title>Genomes of Trichoderma spp. with biocontrol activity.</title>
        <authorList>
            <person name="Gardiner D."/>
            <person name="Kazan K."/>
            <person name="Vos C."/>
            <person name="Harvey P."/>
        </authorList>
    </citation>
    <scope>NUCLEOTIDE SEQUENCE [LARGE SCALE GENOMIC DNA]</scope>
    <source>
        <strain evidence="3 4">A5MH</strain>
    </source>
</reference>
<dbReference type="OrthoDB" id="201515at2759"/>
<feature type="domain" description="CN hydrolase" evidence="2">
    <location>
        <begin position="1"/>
        <end position="282"/>
    </location>
</feature>
<dbReference type="InterPro" id="IPR003010">
    <property type="entry name" value="C-N_Hydrolase"/>
</dbReference>
<feature type="compositionally biased region" description="Basic and acidic residues" evidence="1">
    <location>
        <begin position="524"/>
        <end position="534"/>
    </location>
</feature>
<dbReference type="EMBL" id="MTYH01000009">
    <property type="protein sequence ID" value="PNP48240.1"/>
    <property type="molecule type" value="Genomic_DNA"/>
</dbReference>
<feature type="compositionally biased region" description="Basic residues" evidence="1">
    <location>
        <begin position="592"/>
        <end position="608"/>
    </location>
</feature>
<evidence type="ECO:0000256" key="1">
    <source>
        <dbReference type="SAM" id="MobiDB-lite"/>
    </source>
</evidence>
<dbReference type="GO" id="GO:0008418">
    <property type="term" value="F:protein-N-terminal asparagine amidohydrolase activity"/>
    <property type="evidence" value="ECO:0007669"/>
    <property type="project" value="InterPro"/>
</dbReference>
<sequence>MRIACLQFAPHVADVENNLSKADEILSQVEADDLQVNLLVLPELAFTGYNFKSLAHISPYLEECSTGISSLWARNTALKHDCTVVVGYPEKVDPALNWPTDPQYYNSAITVNGDGETVANYRKVHLYYTDETWALEGSHGFLGQRIPGLGQTAMGICMDLNPYKFEAPWSKFEFGQHVLDSGARLVVVPMAWLTNDEQQEFLSTLQDPDTMSLLYWVSRFEPLIRARSNQEVIVVFANRCGTEGETTYVGTSAVIGIQSGEIHVYGIMGRGETGLLVVDTDSEPYAKLAYQPLQPVVRSDNNGSPELDAGSRNNTTQFHDSQEQVWGSPERPKDRVPDAAHQQEVGLHGWYGTDTNNANEQKHHQSSRHDEEHYYYRSHKQQADHAPQASSPKLNMESLQLDIPPDQYMLRRYLESESPVHVDAFNSSIHSAIRSPEPFRGSRKDRDDYVAFYPDNTEDDKRFSMRSDVSVYNNQSGRPRQASVSMVAPSGLSHVATHERSRTTEIANNSRWQGGHKSLLSQRRSSDWNSRRGSEYGQPISRQSSQYHLQERYSQGQIDEMARSYSSSAVLPLHLLESHTASQLTPEEVGRGRRRSSHKHPKDRRRGSRSTQMSQKEPIDLSQFTLIEEYPSASCPVHGSRPPSGTRRQNHSRARGRSGSRSQQVPESQPARKQSNRRMPSQNENQRGEYGLGLSYRPVHSTRPELEHLTRERKRDERESYEERAADHISGPKTPTAMRLVPDLELPDGLEKTFSLLKCVEKVPERIVRRRVSSFW</sequence>
<dbReference type="PANTHER" id="PTHR11750">
    <property type="entry name" value="PROTEIN N-TERMINAL AMIDASE"/>
    <property type="match status" value="1"/>
</dbReference>
<dbReference type="PROSITE" id="PS50263">
    <property type="entry name" value="CN_HYDROLASE"/>
    <property type="match status" value="1"/>
</dbReference>
<comment type="caution">
    <text evidence="3">The sequence shown here is derived from an EMBL/GenBank/DDBJ whole genome shotgun (WGS) entry which is preliminary data.</text>
</comment>
<feature type="compositionally biased region" description="Polar residues" evidence="1">
    <location>
        <begin position="311"/>
        <end position="325"/>
    </location>
</feature>
<feature type="compositionally biased region" description="Basic residues" evidence="1">
    <location>
        <begin position="648"/>
        <end position="658"/>
    </location>
</feature>
<feature type="region of interest" description="Disordered" evidence="1">
    <location>
        <begin position="296"/>
        <end position="392"/>
    </location>
</feature>
<dbReference type="InterPro" id="IPR036526">
    <property type="entry name" value="C-N_Hydrolase_sf"/>
</dbReference>
<dbReference type="PANTHER" id="PTHR11750:SF26">
    <property type="entry name" value="PROTEIN N-TERMINAL AMIDASE"/>
    <property type="match status" value="1"/>
</dbReference>
<name>A0A2K0TRT3_9HYPO</name>
<evidence type="ECO:0000313" key="4">
    <source>
        <dbReference type="Proteomes" id="UP000236546"/>
    </source>
</evidence>
<feature type="region of interest" description="Disordered" evidence="1">
    <location>
        <begin position="493"/>
        <end position="548"/>
    </location>
</feature>
<dbReference type="InterPro" id="IPR039703">
    <property type="entry name" value="Nta1"/>
</dbReference>
<evidence type="ECO:0000313" key="3">
    <source>
        <dbReference type="EMBL" id="PNP48240.1"/>
    </source>
</evidence>
<gene>
    <name evidence="3" type="ORF">TGAMA5MH_00523</name>
</gene>
<evidence type="ECO:0000259" key="2">
    <source>
        <dbReference type="PROSITE" id="PS50263"/>
    </source>
</evidence>
<dbReference type="Gene3D" id="3.60.110.10">
    <property type="entry name" value="Carbon-nitrogen hydrolase"/>
    <property type="match status" value="1"/>
</dbReference>
<feature type="region of interest" description="Disordered" evidence="1">
    <location>
        <begin position="581"/>
        <end position="619"/>
    </location>
</feature>
<protein>
    <recommendedName>
        <fullName evidence="2">CN hydrolase domain-containing protein</fullName>
    </recommendedName>
</protein>
<feature type="compositionally biased region" description="Polar residues" evidence="1">
    <location>
        <begin position="663"/>
        <end position="685"/>
    </location>
</feature>
<feature type="compositionally biased region" description="Basic and acidic residues" evidence="1">
    <location>
        <begin position="702"/>
        <end position="727"/>
    </location>
</feature>